<evidence type="ECO:0000259" key="1">
    <source>
        <dbReference type="SMART" id="SM00651"/>
    </source>
</evidence>
<dbReference type="InterPro" id="IPR001163">
    <property type="entry name" value="Sm_dom_euk/arc"/>
</dbReference>
<dbReference type="InterPro" id="IPR010920">
    <property type="entry name" value="LSM_dom_sf"/>
</dbReference>
<dbReference type="Gene3D" id="2.30.30.100">
    <property type="match status" value="1"/>
</dbReference>
<evidence type="ECO:0000313" key="2">
    <source>
        <dbReference type="EMBL" id="KRH92331.1"/>
    </source>
</evidence>
<feature type="domain" description="Sm" evidence="1">
    <location>
        <begin position="1"/>
        <end position="59"/>
    </location>
</feature>
<accession>A0A0R0M1U9</accession>
<dbReference type="SMART" id="SM00651">
    <property type="entry name" value="Sm"/>
    <property type="match status" value="1"/>
</dbReference>
<dbReference type="VEuPathDB" id="MicrosporidiaDB:M153_7411000874"/>
<name>A0A0R0M1U9_9MICR</name>
<dbReference type="EMBL" id="LGUB01001010">
    <property type="protein sequence ID" value="KRH92331.1"/>
    <property type="molecule type" value="Genomic_DNA"/>
</dbReference>
<dbReference type="GO" id="GO:0032991">
    <property type="term" value="C:protein-containing complex"/>
    <property type="evidence" value="ECO:0007669"/>
    <property type="project" value="UniProtKB-ARBA"/>
</dbReference>
<reference evidence="2 3" key="1">
    <citation type="submission" date="2015-07" db="EMBL/GenBank/DDBJ databases">
        <title>The genome of Pseudoloma neurophilia, a relevant intracellular parasite of the zebrafish.</title>
        <authorList>
            <person name="Ndikumana S."/>
            <person name="Pelin A."/>
            <person name="Sanders J."/>
            <person name="Corradi N."/>
        </authorList>
    </citation>
    <scope>NUCLEOTIDE SEQUENCE [LARGE SCALE GENOMIC DNA]</scope>
    <source>
        <strain evidence="2 3">MK1</strain>
    </source>
</reference>
<dbReference type="SUPFAM" id="SSF50182">
    <property type="entry name" value="Sm-like ribonucleoproteins"/>
    <property type="match status" value="1"/>
</dbReference>
<dbReference type="Pfam" id="PF01423">
    <property type="entry name" value="LSM"/>
    <property type="match status" value="1"/>
</dbReference>
<keyword evidence="3" id="KW-1185">Reference proteome</keyword>
<dbReference type="AlphaFoldDB" id="A0A0R0M1U9"/>
<sequence length="63" mass="7509">MDIIDYIRKLKNITIETKDKRTITGQLKKVDKQMNILILIKETNDEKIIKGTNLRYIIFDDEL</sequence>
<dbReference type="Proteomes" id="UP000051530">
    <property type="component" value="Unassembled WGS sequence"/>
</dbReference>
<protein>
    <recommendedName>
        <fullName evidence="1">Sm domain-containing protein</fullName>
    </recommendedName>
</protein>
<proteinExistence type="predicted"/>
<organism evidence="2 3">
    <name type="scientific">Pseudoloma neurophilia</name>
    <dbReference type="NCBI Taxonomy" id="146866"/>
    <lineage>
        <taxon>Eukaryota</taxon>
        <taxon>Fungi</taxon>
        <taxon>Fungi incertae sedis</taxon>
        <taxon>Microsporidia</taxon>
        <taxon>Pseudoloma</taxon>
    </lineage>
</organism>
<gene>
    <name evidence="2" type="ORF">M153_7411000874</name>
</gene>
<evidence type="ECO:0000313" key="3">
    <source>
        <dbReference type="Proteomes" id="UP000051530"/>
    </source>
</evidence>
<comment type="caution">
    <text evidence="2">The sequence shown here is derived from an EMBL/GenBank/DDBJ whole genome shotgun (WGS) entry which is preliminary data.</text>
</comment>